<name>A0ABQ0X4D2_9MICC</name>
<keyword evidence="5" id="KW-1185">Reference proteome</keyword>
<dbReference type="PRINTS" id="PR00149">
    <property type="entry name" value="FUMRATELYASE"/>
</dbReference>
<dbReference type="InterPro" id="IPR000362">
    <property type="entry name" value="Fumarate_lyase_fam"/>
</dbReference>
<protein>
    <submittedName>
        <fullName evidence="4">Adenylosuccinate lyase</fullName>
    </submittedName>
</protein>
<dbReference type="Gene3D" id="1.20.200.10">
    <property type="entry name" value="Fumarase/aspartase (Central domain)"/>
    <property type="match status" value="1"/>
</dbReference>
<dbReference type="EMBL" id="BJZR01000014">
    <property type="protein sequence ID" value="GEO91528.1"/>
    <property type="molecule type" value="Genomic_DNA"/>
</dbReference>
<dbReference type="SMART" id="SM00998">
    <property type="entry name" value="ADSL_C"/>
    <property type="match status" value="1"/>
</dbReference>
<dbReference type="PANTHER" id="PTHR43172:SF2">
    <property type="entry name" value="ADENYLOSUCCINATE LYASE C-TERMINAL DOMAIN-CONTAINING PROTEIN"/>
    <property type="match status" value="1"/>
</dbReference>
<feature type="domain" description="Adenylosuccinate lyase C-terminal" evidence="3">
    <location>
        <begin position="382"/>
        <end position="460"/>
    </location>
</feature>
<dbReference type="RefSeq" id="WP_211268300.1">
    <property type="nucleotide sequence ID" value="NZ_BJZR01000014.1"/>
</dbReference>
<comment type="similarity">
    <text evidence="2">Belongs to the class-II fumarase/aspartase family.</text>
</comment>
<evidence type="ECO:0000256" key="2">
    <source>
        <dbReference type="ARBA" id="ARBA00034772"/>
    </source>
</evidence>
<evidence type="ECO:0000313" key="5">
    <source>
        <dbReference type="Proteomes" id="UP000321155"/>
    </source>
</evidence>
<dbReference type="InterPro" id="IPR008948">
    <property type="entry name" value="L-Aspartase-like"/>
</dbReference>
<dbReference type="InterPro" id="IPR019468">
    <property type="entry name" value="AdenyloSucc_lyase_C"/>
</dbReference>
<keyword evidence="1 4" id="KW-0456">Lyase</keyword>
<evidence type="ECO:0000259" key="3">
    <source>
        <dbReference type="SMART" id="SM00998"/>
    </source>
</evidence>
<gene>
    <name evidence="4" type="ORF">KFL01_08340</name>
</gene>
<dbReference type="Gene3D" id="1.10.40.30">
    <property type="entry name" value="Fumarase/aspartase (C-terminal domain)"/>
    <property type="match status" value="1"/>
</dbReference>
<accession>A0ABQ0X4D2</accession>
<comment type="caution">
    <text evidence="4">The sequence shown here is derived from an EMBL/GenBank/DDBJ whole genome shotgun (WGS) entry which is preliminary data.</text>
</comment>
<dbReference type="SUPFAM" id="SSF48557">
    <property type="entry name" value="L-aspartase-like"/>
    <property type="match status" value="1"/>
</dbReference>
<organism evidence="4 5">
    <name type="scientific">Kocuria flava</name>
    <dbReference type="NCBI Taxonomy" id="446860"/>
    <lineage>
        <taxon>Bacteria</taxon>
        <taxon>Bacillati</taxon>
        <taxon>Actinomycetota</taxon>
        <taxon>Actinomycetes</taxon>
        <taxon>Micrococcales</taxon>
        <taxon>Micrococcaceae</taxon>
        <taxon>Kocuria</taxon>
    </lineage>
</organism>
<dbReference type="Pfam" id="PF00206">
    <property type="entry name" value="Lyase_1"/>
    <property type="match status" value="1"/>
</dbReference>
<evidence type="ECO:0000313" key="4">
    <source>
        <dbReference type="EMBL" id="GEO91528.1"/>
    </source>
</evidence>
<evidence type="ECO:0000256" key="1">
    <source>
        <dbReference type="ARBA" id="ARBA00023239"/>
    </source>
</evidence>
<reference evidence="4 5" key="1">
    <citation type="submission" date="2019-07" db="EMBL/GenBank/DDBJ databases">
        <title>Whole genome shotgun sequence of Kocuria flava NBRC 107626.</title>
        <authorList>
            <person name="Hosoyama A."/>
            <person name="Uohara A."/>
            <person name="Ohji S."/>
            <person name="Ichikawa N."/>
        </authorList>
    </citation>
    <scope>NUCLEOTIDE SEQUENCE [LARGE SCALE GENOMIC DNA]</scope>
    <source>
        <strain evidence="4 5">NBRC 107626</strain>
    </source>
</reference>
<sequence>MTTSSLHPSPATAPTGAAAASPQIFDLLLHNYGDARMSAVFSPESMVASWLRTEAALATAQGDRGVITGAEAQAVAQACEDLEVDYEALWASARNVGYPILGLVRQIAASLPAGPDGRVHYGATTQDIMDTGLVLQLTEASTVITDHLNNIGDAVARLVDEHAGTLMPGRTHGQQAVPTTFGAQLAPLLAELTRQRARWAAAAEGVRVVSLFGAGGTNAAQGPRSREVRAVVAEILRLSTTDVSWHPSRDGLADFAQTAAALTATCARMARNVIDLSRTEIGEIGEAAGKHRGASSTMPQKANPILAEGIIGLSGVAGPLSAGMFRAMEVPQERAAGEWQIEWYVLPHLMGLTAAALKATAELVEGLRVDAARMRANLDHDGGLIMAEAYMISLAPVLGRERSHDVVYSAVGQVRAGRATLSEAVTAAVAAAGADLTTTPTRIDPADYLGEATAMCAAAVGAWTRR</sequence>
<proteinExistence type="inferred from homology"/>
<dbReference type="PRINTS" id="PR00145">
    <property type="entry name" value="ARGSUCLYASE"/>
</dbReference>
<dbReference type="GO" id="GO:0016829">
    <property type="term" value="F:lyase activity"/>
    <property type="evidence" value="ECO:0007669"/>
    <property type="project" value="UniProtKB-KW"/>
</dbReference>
<dbReference type="Proteomes" id="UP000321155">
    <property type="component" value="Unassembled WGS sequence"/>
</dbReference>
<dbReference type="InterPro" id="IPR022761">
    <property type="entry name" value="Fumarate_lyase_N"/>
</dbReference>
<dbReference type="PANTHER" id="PTHR43172">
    <property type="entry name" value="ADENYLOSUCCINATE LYASE"/>
    <property type="match status" value="1"/>
</dbReference>